<proteinExistence type="predicted"/>
<evidence type="ECO:0000313" key="3">
    <source>
        <dbReference type="Proteomes" id="UP001341840"/>
    </source>
</evidence>
<dbReference type="Pfam" id="PF03108">
    <property type="entry name" value="DBD_Tnp_Mut"/>
    <property type="match status" value="1"/>
</dbReference>
<dbReference type="InterPro" id="IPR004332">
    <property type="entry name" value="Transposase_MuDR"/>
</dbReference>
<feature type="domain" description="Transposase MuDR plant" evidence="1">
    <location>
        <begin position="204"/>
        <end position="243"/>
    </location>
</feature>
<comment type="caution">
    <text evidence="2">The sequence shown here is derived from an EMBL/GenBank/DDBJ whole genome shotgun (WGS) entry which is preliminary data.</text>
</comment>
<reference evidence="2 3" key="1">
    <citation type="journal article" date="2023" name="Plants (Basel)">
        <title>Bridging the Gap: Combining Genomics and Transcriptomics Approaches to Understand Stylosanthes scabra, an Orphan Legume from the Brazilian Caatinga.</title>
        <authorList>
            <person name="Ferreira-Neto J.R.C."/>
            <person name="da Silva M.D."/>
            <person name="Binneck E."/>
            <person name="de Melo N.F."/>
            <person name="da Silva R.H."/>
            <person name="de Melo A.L.T.M."/>
            <person name="Pandolfi V."/>
            <person name="Bustamante F.O."/>
            <person name="Brasileiro-Vidal A.C."/>
            <person name="Benko-Iseppon A.M."/>
        </authorList>
    </citation>
    <scope>NUCLEOTIDE SEQUENCE [LARGE SCALE GENOMIC DNA]</scope>
    <source>
        <tissue evidence="2">Leaves</tissue>
    </source>
</reference>
<dbReference type="EMBL" id="JASCZI010151347">
    <property type="protein sequence ID" value="MED6172231.1"/>
    <property type="molecule type" value="Genomic_DNA"/>
</dbReference>
<protein>
    <recommendedName>
        <fullName evidence="1">Transposase MuDR plant domain-containing protein</fullName>
    </recommendedName>
</protein>
<gene>
    <name evidence="2" type="ORF">PIB30_048084</name>
</gene>
<name>A0ABU6VFA6_9FABA</name>
<keyword evidence="3" id="KW-1185">Reference proteome</keyword>
<dbReference type="Proteomes" id="UP001341840">
    <property type="component" value="Unassembled WGS sequence"/>
</dbReference>
<sequence length="247" mass="28546">MAHRFSEIIDRVYPNGVLREGPDRVEFHSPDQVVFMMWPVETLSDQKKTVLRNMRLPKHTPILRMAYKFLAMLPYRSCCYIVFWLSNDEHVRAMFASHGRILTDQVMQLYVQILDTWTATLRVGPSDLAPEVDALMTADPVDVVLPPENTGESDHFHTLDVDAMEEERLTDIGSRDNDYDLDGGIELRVEHRFFSREAVLMGGKNYSIRQATKYKVLESDSMKYHCACKQSANGCPWRVRVAYRVNL</sequence>
<evidence type="ECO:0000313" key="2">
    <source>
        <dbReference type="EMBL" id="MED6172231.1"/>
    </source>
</evidence>
<evidence type="ECO:0000259" key="1">
    <source>
        <dbReference type="Pfam" id="PF03108"/>
    </source>
</evidence>
<organism evidence="2 3">
    <name type="scientific">Stylosanthes scabra</name>
    <dbReference type="NCBI Taxonomy" id="79078"/>
    <lineage>
        <taxon>Eukaryota</taxon>
        <taxon>Viridiplantae</taxon>
        <taxon>Streptophyta</taxon>
        <taxon>Embryophyta</taxon>
        <taxon>Tracheophyta</taxon>
        <taxon>Spermatophyta</taxon>
        <taxon>Magnoliopsida</taxon>
        <taxon>eudicotyledons</taxon>
        <taxon>Gunneridae</taxon>
        <taxon>Pentapetalae</taxon>
        <taxon>rosids</taxon>
        <taxon>fabids</taxon>
        <taxon>Fabales</taxon>
        <taxon>Fabaceae</taxon>
        <taxon>Papilionoideae</taxon>
        <taxon>50 kb inversion clade</taxon>
        <taxon>dalbergioids sensu lato</taxon>
        <taxon>Dalbergieae</taxon>
        <taxon>Pterocarpus clade</taxon>
        <taxon>Stylosanthes</taxon>
    </lineage>
</organism>
<accession>A0ABU6VFA6</accession>